<gene>
    <name evidence="7" type="ORF">JCM9140_3166</name>
</gene>
<dbReference type="GO" id="GO:0020037">
    <property type="term" value="F:heme binding"/>
    <property type="evidence" value="ECO:0007669"/>
    <property type="project" value="TreeGrafter"/>
</dbReference>
<dbReference type="EMBL" id="BAUT01000038">
    <property type="protein sequence ID" value="GAE27054.1"/>
    <property type="molecule type" value="Genomic_DNA"/>
</dbReference>
<dbReference type="GO" id="GO:0006790">
    <property type="term" value="P:sulfur compound metabolic process"/>
    <property type="evidence" value="ECO:0007669"/>
    <property type="project" value="TreeGrafter"/>
</dbReference>
<evidence type="ECO:0000256" key="3">
    <source>
        <dbReference type="ARBA" id="ARBA00022723"/>
    </source>
</evidence>
<evidence type="ECO:0000259" key="5">
    <source>
        <dbReference type="Pfam" id="PF00174"/>
    </source>
</evidence>
<name>W4Q6R2_9BACI</name>
<dbReference type="Proteomes" id="UP000018890">
    <property type="component" value="Unassembled WGS sequence"/>
</dbReference>
<dbReference type="InterPro" id="IPR014756">
    <property type="entry name" value="Ig_E-set"/>
</dbReference>
<evidence type="ECO:0000259" key="6">
    <source>
        <dbReference type="Pfam" id="PF03404"/>
    </source>
</evidence>
<keyword evidence="4" id="KW-0560">Oxidoreductase</keyword>
<evidence type="ECO:0000256" key="1">
    <source>
        <dbReference type="ARBA" id="ARBA00001924"/>
    </source>
</evidence>
<dbReference type="InterPro" id="IPR000572">
    <property type="entry name" value="OxRdtase_Mopterin-bd_dom"/>
</dbReference>
<organism evidence="7 8">
    <name type="scientific">Halalkalibacter wakoensis JCM 9140</name>
    <dbReference type="NCBI Taxonomy" id="1236970"/>
    <lineage>
        <taxon>Bacteria</taxon>
        <taxon>Bacillati</taxon>
        <taxon>Bacillota</taxon>
        <taxon>Bacilli</taxon>
        <taxon>Bacillales</taxon>
        <taxon>Bacillaceae</taxon>
        <taxon>Halalkalibacter</taxon>
    </lineage>
</organism>
<accession>W4Q6R2</accession>
<dbReference type="Gene3D" id="3.90.420.10">
    <property type="entry name" value="Oxidoreductase, molybdopterin-binding domain"/>
    <property type="match status" value="1"/>
</dbReference>
<comment type="cofactor">
    <cofactor evidence="1">
        <name>Mo-molybdopterin</name>
        <dbReference type="ChEBI" id="CHEBI:71302"/>
    </cofactor>
</comment>
<reference evidence="7" key="1">
    <citation type="journal article" date="2014" name="Genome Announc.">
        <title>Draft Genome Sequences of Three Alkaliphilic Bacillus Strains, Bacillus wakoensis JCM 9140T, Bacillus akibai JCM 9157T, and Bacillus hemicellulosilyticus JCM 9152T.</title>
        <authorList>
            <person name="Yuki M."/>
            <person name="Oshima K."/>
            <person name="Suda W."/>
            <person name="Oshida Y."/>
            <person name="Kitamura K."/>
            <person name="Iida T."/>
            <person name="Hattori M."/>
            <person name="Ohkuma M."/>
        </authorList>
    </citation>
    <scope>NUCLEOTIDE SEQUENCE [LARGE SCALE GENOMIC DNA]</scope>
    <source>
        <strain evidence="7">JCM 9140</strain>
    </source>
</reference>
<evidence type="ECO:0000313" key="7">
    <source>
        <dbReference type="EMBL" id="GAE27054.1"/>
    </source>
</evidence>
<keyword evidence="3" id="KW-0479">Metal-binding</keyword>
<feature type="domain" description="Oxidoreductase molybdopterin-binding" evidence="5">
    <location>
        <begin position="2"/>
        <end position="113"/>
    </location>
</feature>
<dbReference type="GO" id="GO:0043546">
    <property type="term" value="F:molybdopterin cofactor binding"/>
    <property type="evidence" value="ECO:0007669"/>
    <property type="project" value="TreeGrafter"/>
</dbReference>
<proteinExistence type="predicted"/>
<evidence type="ECO:0000256" key="4">
    <source>
        <dbReference type="ARBA" id="ARBA00023002"/>
    </source>
</evidence>
<protein>
    <submittedName>
        <fullName evidence="7">Possible sulfite oxidase</fullName>
    </submittedName>
</protein>
<evidence type="ECO:0000313" key="8">
    <source>
        <dbReference type="Proteomes" id="UP000018890"/>
    </source>
</evidence>
<feature type="domain" description="Moybdenum cofactor oxidoreductase dimerisation" evidence="6">
    <location>
        <begin position="134"/>
        <end position="237"/>
    </location>
</feature>
<dbReference type="Pfam" id="PF03404">
    <property type="entry name" value="Mo-co_dimer"/>
    <property type="match status" value="1"/>
</dbReference>
<sequence length="251" mass="28403">MGQRSISQSVWTGVPLKTLLQATGVHPDAKEVLVEGYDKGKRTDMTSEYPFARSLPIDKALHPDTLIAYECNHEPIPFQHGFPLRLIVPNWYGMASVKWIKQISLIDSTFKGPYQSVDYMYYPHKQNEEDAFPVTTMNVNSTIQKPLDMDVLRTGTHLIKGIAWTGNGTIEKVEISVDHGQSWMEAAPQLNTDKNGWVQWSFQWTVTQPGEFTILSKATDTAGRTQPSTPFWNQKGYGYHAIDQISVKIEE</sequence>
<dbReference type="STRING" id="1236970.JCM9140_3166"/>
<comment type="caution">
    <text evidence="7">The sequence shown here is derived from an EMBL/GenBank/DDBJ whole genome shotgun (WGS) entry which is preliminary data.</text>
</comment>
<dbReference type="Gene3D" id="2.60.40.650">
    <property type="match status" value="1"/>
</dbReference>
<dbReference type="SUPFAM" id="SSF56524">
    <property type="entry name" value="Oxidoreductase molybdopterin-binding domain"/>
    <property type="match status" value="1"/>
</dbReference>
<dbReference type="InterPro" id="IPR008335">
    <property type="entry name" value="Mopterin_OxRdtase_euk"/>
</dbReference>
<dbReference type="Pfam" id="PF00174">
    <property type="entry name" value="Oxidored_molyb"/>
    <property type="match status" value="1"/>
</dbReference>
<dbReference type="PANTHER" id="PTHR19372">
    <property type="entry name" value="SULFITE REDUCTASE"/>
    <property type="match status" value="1"/>
</dbReference>
<dbReference type="GO" id="GO:0008482">
    <property type="term" value="F:sulfite oxidase activity"/>
    <property type="evidence" value="ECO:0007669"/>
    <property type="project" value="TreeGrafter"/>
</dbReference>
<dbReference type="InterPro" id="IPR036374">
    <property type="entry name" value="OxRdtase_Mopterin-bd_sf"/>
</dbReference>
<keyword evidence="2" id="KW-0500">Molybdenum</keyword>
<dbReference type="GO" id="GO:0030151">
    <property type="term" value="F:molybdenum ion binding"/>
    <property type="evidence" value="ECO:0007669"/>
    <property type="project" value="InterPro"/>
</dbReference>
<evidence type="ECO:0000256" key="2">
    <source>
        <dbReference type="ARBA" id="ARBA00022505"/>
    </source>
</evidence>
<dbReference type="AlphaFoldDB" id="W4Q6R2"/>
<keyword evidence="8" id="KW-1185">Reference proteome</keyword>
<dbReference type="PRINTS" id="PR00407">
    <property type="entry name" value="EUMOPTERIN"/>
</dbReference>
<dbReference type="SUPFAM" id="SSF81296">
    <property type="entry name" value="E set domains"/>
    <property type="match status" value="1"/>
</dbReference>
<dbReference type="InterPro" id="IPR005066">
    <property type="entry name" value="MoCF_OxRdtse_dimer"/>
</dbReference>
<dbReference type="PANTHER" id="PTHR19372:SF7">
    <property type="entry name" value="SULFITE OXIDASE, MITOCHONDRIAL"/>
    <property type="match status" value="1"/>
</dbReference>